<dbReference type="InterPro" id="IPR006614">
    <property type="entry name" value="Peroxin/Ferlin"/>
</dbReference>
<dbReference type="OrthoDB" id="5586090at2759"/>
<feature type="compositionally biased region" description="Basic and acidic residues" evidence="5">
    <location>
        <begin position="120"/>
        <end position="149"/>
    </location>
</feature>
<evidence type="ECO:0000256" key="2">
    <source>
        <dbReference type="ARBA" id="ARBA00022692"/>
    </source>
</evidence>
<evidence type="ECO:0000313" key="10">
    <source>
        <dbReference type="Proteomes" id="UP000242180"/>
    </source>
</evidence>
<feature type="transmembrane region" description="Helical" evidence="6">
    <location>
        <begin position="267"/>
        <end position="289"/>
    </location>
</feature>
<dbReference type="PANTHER" id="PTHR31679:SF2">
    <property type="entry name" value="PEROXISOMAL MEMBRANE PROTEIN PEX30-RELATED"/>
    <property type="match status" value="1"/>
</dbReference>
<feature type="domain" description="Peroxin/Ferlin" evidence="8">
    <location>
        <begin position="439"/>
        <end position="472"/>
    </location>
</feature>
<feature type="region of interest" description="Disordered" evidence="5">
    <location>
        <begin position="120"/>
        <end position="151"/>
    </location>
</feature>
<feature type="transmembrane region" description="Helical" evidence="6">
    <location>
        <begin position="76"/>
        <end position="102"/>
    </location>
</feature>
<proteinExistence type="predicted"/>
<feature type="transmembrane region" description="Helical" evidence="6">
    <location>
        <begin position="236"/>
        <end position="255"/>
    </location>
</feature>
<dbReference type="EMBL" id="MCGN01000002">
    <property type="protein sequence ID" value="ORZ01540.1"/>
    <property type="molecule type" value="Genomic_DNA"/>
</dbReference>
<feature type="region of interest" description="Disordered" evidence="5">
    <location>
        <begin position="385"/>
        <end position="407"/>
    </location>
</feature>
<keyword evidence="3 6" id="KW-1133">Transmembrane helix</keyword>
<protein>
    <submittedName>
        <fullName evidence="9">Peroxin/Dysferlin domain-containing protein</fullName>
    </submittedName>
</protein>
<dbReference type="GO" id="GO:0005778">
    <property type="term" value="C:peroxisomal membrane"/>
    <property type="evidence" value="ECO:0007669"/>
    <property type="project" value="UniProtKB-ARBA"/>
</dbReference>
<sequence>MAESDSVVSGLSDAKAHLYTDASSTTEFSSPYTAYTLDNIPTPILEALVMLGPTISILARISQIVTWNTTKPRESVLAVLIWVGCCLWIRTVLLALPAIVLVKLGRDWLQVRTARTRREKMEQQRLAERQRREHERQNDDDYYEDDKLRQQRHAQQQEEEEELLVSRKFQQDDQVSLDDTLRDLNAINDVILRCRRVAFALAERLDGARPEMVASALSVLGYVWPVWLLLNLLMTPSQLIAFLGALVLVAPSPWFKVTVLTLRRNTLLMHLLASLWAYGVAMVVTAGFVPVSSLFGAKPEQQGRARTWFSRFLDRYRREKQKSLEVLQDDLAVEKDAHVARSEMIFQFEVYENQRWWLGMNWTTNMMPSERNAWTDKTLAPIPSKESFELPETSRSTQYRPDGDNAATRLTTSKTWTWADGDWWVDMTGELQDRVDKNGWEYGNNAWQQMSGVPGMHTFTRRRRWCRRAKLVERRIEEQVKDQAALSETVTSNSTSDIGHGSGSSSSNKAIQDGLRKRS</sequence>
<evidence type="ECO:0000256" key="1">
    <source>
        <dbReference type="ARBA" id="ARBA00004127"/>
    </source>
</evidence>
<evidence type="ECO:0000256" key="6">
    <source>
        <dbReference type="SAM" id="Phobius"/>
    </source>
</evidence>
<dbReference type="InterPro" id="IPR010482">
    <property type="entry name" value="TECPR1-like_DysF"/>
</dbReference>
<dbReference type="InParanoid" id="A0A1X2HQ83"/>
<feature type="region of interest" description="Disordered" evidence="5">
    <location>
        <begin position="478"/>
        <end position="519"/>
    </location>
</feature>
<dbReference type="SMART" id="SM00693">
    <property type="entry name" value="DysFN"/>
    <property type="match status" value="1"/>
</dbReference>
<dbReference type="Pfam" id="PF06398">
    <property type="entry name" value="Pex24p"/>
    <property type="match status" value="1"/>
</dbReference>
<dbReference type="GO" id="GO:0007031">
    <property type="term" value="P:peroxisome organization"/>
    <property type="evidence" value="ECO:0007669"/>
    <property type="project" value="TreeGrafter"/>
</dbReference>
<gene>
    <name evidence="9" type="ORF">BCR43DRAFT_454145</name>
</gene>
<keyword evidence="2 6" id="KW-0812">Transmembrane</keyword>
<evidence type="ECO:0000259" key="7">
    <source>
        <dbReference type="SMART" id="SM00693"/>
    </source>
</evidence>
<keyword evidence="4 6" id="KW-0472">Membrane</keyword>
<dbReference type="STRING" id="13706.A0A1X2HQ83"/>
<dbReference type="SMART" id="SM00694">
    <property type="entry name" value="DysFC"/>
    <property type="match status" value="1"/>
</dbReference>
<comment type="subcellular location">
    <subcellularLocation>
        <location evidence="1">Endomembrane system</location>
        <topology evidence="1">Multi-pass membrane protein</topology>
    </subcellularLocation>
</comment>
<dbReference type="Proteomes" id="UP000242180">
    <property type="component" value="Unassembled WGS sequence"/>
</dbReference>
<feature type="domain" description="Peroxin/Ferlin" evidence="7">
    <location>
        <begin position="343"/>
        <end position="426"/>
    </location>
</feature>
<name>A0A1X2HQ83_SYNRA</name>
<reference evidence="9 10" key="1">
    <citation type="submission" date="2016-07" db="EMBL/GenBank/DDBJ databases">
        <title>Pervasive Adenine N6-methylation of Active Genes in Fungi.</title>
        <authorList>
            <consortium name="DOE Joint Genome Institute"/>
            <person name="Mondo S.J."/>
            <person name="Dannebaum R.O."/>
            <person name="Kuo R.C."/>
            <person name="Labutti K."/>
            <person name="Haridas S."/>
            <person name="Kuo A."/>
            <person name="Salamov A."/>
            <person name="Ahrendt S.R."/>
            <person name="Lipzen A."/>
            <person name="Sullivan W."/>
            <person name="Andreopoulos W.B."/>
            <person name="Clum A."/>
            <person name="Lindquist E."/>
            <person name="Daum C."/>
            <person name="Ramamoorthy G.K."/>
            <person name="Gryganskyi A."/>
            <person name="Culley D."/>
            <person name="Magnuson J.K."/>
            <person name="James T.Y."/>
            <person name="O'Malley M.A."/>
            <person name="Stajich J.E."/>
            <person name="Spatafora J.W."/>
            <person name="Visel A."/>
            <person name="Grigoriev I.V."/>
        </authorList>
    </citation>
    <scope>NUCLEOTIDE SEQUENCE [LARGE SCALE GENOMIC DNA]</scope>
    <source>
        <strain evidence="9 10">NRRL 2496</strain>
    </source>
</reference>
<evidence type="ECO:0000256" key="5">
    <source>
        <dbReference type="SAM" id="MobiDB-lite"/>
    </source>
</evidence>
<evidence type="ECO:0000256" key="3">
    <source>
        <dbReference type="ARBA" id="ARBA00022989"/>
    </source>
</evidence>
<organism evidence="9 10">
    <name type="scientific">Syncephalastrum racemosum</name>
    <name type="common">Filamentous fungus</name>
    <dbReference type="NCBI Taxonomy" id="13706"/>
    <lineage>
        <taxon>Eukaryota</taxon>
        <taxon>Fungi</taxon>
        <taxon>Fungi incertae sedis</taxon>
        <taxon>Mucoromycota</taxon>
        <taxon>Mucoromycotina</taxon>
        <taxon>Mucoromycetes</taxon>
        <taxon>Mucorales</taxon>
        <taxon>Syncephalastraceae</taxon>
        <taxon>Syncephalastrum</taxon>
    </lineage>
</organism>
<dbReference type="OMA" id="EMVFQFE"/>
<evidence type="ECO:0000259" key="8">
    <source>
        <dbReference type="SMART" id="SM00694"/>
    </source>
</evidence>
<accession>A0A1X2HQ83</accession>
<dbReference type="InterPro" id="IPR052646">
    <property type="entry name" value="Peroxisomal_PEX28-32"/>
</dbReference>
<feature type="compositionally biased region" description="Low complexity" evidence="5">
    <location>
        <begin position="494"/>
        <end position="507"/>
    </location>
</feature>
<evidence type="ECO:0000313" key="9">
    <source>
        <dbReference type="EMBL" id="ORZ01540.1"/>
    </source>
</evidence>
<comment type="caution">
    <text evidence="9">The sequence shown here is derived from an EMBL/GenBank/DDBJ whole genome shotgun (WGS) entry which is preliminary data.</text>
</comment>
<dbReference type="PANTHER" id="PTHR31679">
    <property type="entry name" value="PEROXISOMAL MEMBRANE PROTEIN PEX30-RELATED"/>
    <property type="match status" value="1"/>
</dbReference>
<keyword evidence="10" id="KW-1185">Reference proteome</keyword>
<dbReference type="GO" id="GO:0012505">
    <property type="term" value="C:endomembrane system"/>
    <property type="evidence" value="ECO:0007669"/>
    <property type="project" value="UniProtKB-SubCell"/>
</dbReference>
<dbReference type="AlphaFoldDB" id="A0A1X2HQ83"/>
<evidence type="ECO:0000256" key="4">
    <source>
        <dbReference type="ARBA" id="ARBA00023136"/>
    </source>
</evidence>
<feature type="transmembrane region" description="Helical" evidence="6">
    <location>
        <begin position="212"/>
        <end position="230"/>
    </location>
</feature>